<protein>
    <submittedName>
        <fullName evidence="5">ABC-type multidrug transport system, ATPase component</fullName>
    </submittedName>
</protein>
<dbReference type="EMBL" id="FRDN01000015">
    <property type="protein sequence ID" value="SHN84795.1"/>
    <property type="molecule type" value="Genomic_DNA"/>
</dbReference>
<dbReference type="InterPro" id="IPR017871">
    <property type="entry name" value="ABC_transporter-like_CS"/>
</dbReference>
<gene>
    <name evidence="5" type="ORF">SAMN02745215_04281</name>
</gene>
<dbReference type="InterPro" id="IPR003439">
    <property type="entry name" value="ABC_transporter-like_ATP-bd"/>
</dbReference>
<evidence type="ECO:0000256" key="3">
    <source>
        <dbReference type="ARBA" id="ARBA00022840"/>
    </source>
</evidence>
<dbReference type="GO" id="GO:0005524">
    <property type="term" value="F:ATP binding"/>
    <property type="evidence" value="ECO:0007669"/>
    <property type="project" value="UniProtKB-KW"/>
</dbReference>
<keyword evidence="6" id="KW-1185">Reference proteome</keyword>
<dbReference type="SMART" id="SM00382">
    <property type="entry name" value="AAA"/>
    <property type="match status" value="1"/>
</dbReference>
<evidence type="ECO:0000313" key="6">
    <source>
        <dbReference type="Proteomes" id="UP000184010"/>
    </source>
</evidence>
<keyword evidence="1" id="KW-0813">Transport</keyword>
<dbReference type="PROSITE" id="PS00211">
    <property type="entry name" value="ABC_TRANSPORTER_1"/>
    <property type="match status" value="1"/>
</dbReference>
<reference evidence="6" key="1">
    <citation type="submission" date="2016-12" db="EMBL/GenBank/DDBJ databases">
        <authorList>
            <person name="Varghese N."/>
            <person name="Submissions S."/>
        </authorList>
    </citation>
    <scope>NUCLEOTIDE SEQUENCE [LARGE SCALE GENOMIC DNA]</scope>
    <source>
        <strain evidence="6">DSM 11544</strain>
    </source>
</reference>
<dbReference type="PANTHER" id="PTHR42939">
    <property type="entry name" value="ABC TRANSPORTER ATP-BINDING PROTEIN ALBC-RELATED"/>
    <property type="match status" value="1"/>
</dbReference>
<dbReference type="Proteomes" id="UP000184010">
    <property type="component" value="Unassembled WGS sequence"/>
</dbReference>
<name>A0A1M7UPG7_9FIRM</name>
<dbReference type="PANTHER" id="PTHR42939:SF1">
    <property type="entry name" value="ABC TRANSPORTER ATP-BINDING PROTEIN ALBC-RELATED"/>
    <property type="match status" value="1"/>
</dbReference>
<dbReference type="AlphaFoldDB" id="A0A1M7UPG7"/>
<feature type="domain" description="ABC transporter" evidence="4">
    <location>
        <begin position="14"/>
        <end position="239"/>
    </location>
</feature>
<keyword evidence="2" id="KW-0547">Nucleotide-binding</keyword>
<keyword evidence="3" id="KW-0067">ATP-binding</keyword>
<dbReference type="Gene3D" id="3.40.50.300">
    <property type="entry name" value="P-loop containing nucleotide triphosphate hydrolases"/>
    <property type="match status" value="1"/>
</dbReference>
<sequence length="248" mass="27798">MLWLPEQGRKIALIDVHNMTKKYGKLKANDNINLSVSAGELAVLLGPNGAGKSTLIKSVCGLLRYKGSITIGGHENHTVEAKRLLGYVPEFPVLYPMLTVSEHLEFIAKAYRLESWEERAEELLRRFELDDKKLKLGKELSKGMQQKVSVCCALLPEPKTVIFDEPLVGLDPHGIRELKNLIAQLRDSGCALIVSTHMIESMEDNWDVTYIMVKGKIERVVRRGEIAGRSLEDVYFAITERKLQGGAQ</sequence>
<evidence type="ECO:0000313" key="5">
    <source>
        <dbReference type="EMBL" id="SHN84795.1"/>
    </source>
</evidence>
<dbReference type="InterPro" id="IPR003593">
    <property type="entry name" value="AAA+_ATPase"/>
</dbReference>
<dbReference type="Pfam" id="PF00005">
    <property type="entry name" value="ABC_tran"/>
    <property type="match status" value="1"/>
</dbReference>
<accession>A0A1M7UPG7</accession>
<evidence type="ECO:0000256" key="1">
    <source>
        <dbReference type="ARBA" id="ARBA00022448"/>
    </source>
</evidence>
<dbReference type="InterPro" id="IPR027417">
    <property type="entry name" value="P-loop_NTPase"/>
</dbReference>
<dbReference type="GO" id="GO:0016887">
    <property type="term" value="F:ATP hydrolysis activity"/>
    <property type="evidence" value="ECO:0007669"/>
    <property type="project" value="InterPro"/>
</dbReference>
<evidence type="ECO:0000256" key="2">
    <source>
        <dbReference type="ARBA" id="ARBA00022741"/>
    </source>
</evidence>
<dbReference type="STRING" id="1121395.SAMN02745215_04281"/>
<dbReference type="InterPro" id="IPR051782">
    <property type="entry name" value="ABC_Transporter_VariousFunc"/>
</dbReference>
<dbReference type="SUPFAM" id="SSF52540">
    <property type="entry name" value="P-loop containing nucleoside triphosphate hydrolases"/>
    <property type="match status" value="1"/>
</dbReference>
<proteinExistence type="predicted"/>
<dbReference type="PROSITE" id="PS50893">
    <property type="entry name" value="ABC_TRANSPORTER_2"/>
    <property type="match status" value="1"/>
</dbReference>
<evidence type="ECO:0000259" key="4">
    <source>
        <dbReference type="PROSITE" id="PS50893"/>
    </source>
</evidence>
<dbReference type="CDD" id="cd03230">
    <property type="entry name" value="ABC_DR_subfamily_A"/>
    <property type="match status" value="1"/>
</dbReference>
<organism evidence="5 6">
    <name type="scientific">Desulfitobacterium chlororespirans DSM 11544</name>
    <dbReference type="NCBI Taxonomy" id="1121395"/>
    <lineage>
        <taxon>Bacteria</taxon>
        <taxon>Bacillati</taxon>
        <taxon>Bacillota</taxon>
        <taxon>Clostridia</taxon>
        <taxon>Eubacteriales</taxon>
        <taxon>Desulfitobacteriaceae</taxon>
        <taxon>Desulfitobacterium</taxon>
    </lineage>
</organism>